<dbReference type="GO" id="GO:0016829">
    <property type="term" value="F:lyase activity"/>
    <property type="evidence" value="ECO:0007669"/>
    <property type="project" value="UniProtKB-KW"/>
</dbReference>
<protein>
    <recommendedName>
        <fullName evidence="6">Sirohydrochlorin chelatase</fullName>
    </recommendedName>
</protein>
<dbReference type="CDD" id="cd03414">
    <property type="entry name" value="CbiX_SirB_C"/>
    <property type="match status" value="1"/>
</dbReference>
<dbReference type="PANTHER" id="PTHR33542">
    <property type="entry name" value="SIROHYDROCHLORIN FERROCHELATASE, CHLOROPLASTIC"/>
    <property type="match status" value="1"/>
</dbReference>
<dbReference type="InterPro" id="IPR050963">
    <property type="entry name" value="Sirohydro_Cobaltochel/CbiX"/>
</dbReference>
<sequence>MHTILLIGHGSRDSEGCDEFRQMVEKMKIRLPEHQVEFCFLEFEAPDVQTGVDHCVAKGATEITAIPIMLLDALHFTEDIPRELEYARQRHPQLTIRYGAHLGFHEKMMEVLLSCLEKVGEDPHGNNEGKSVLMVGRGSSDPVANSNFYKLSRMLWERTSYDTVENAFIGLTQPDLEGGIDRCLRLGMKKVVVLPYFLFTGKLYKKIARITLNRKEKHPETEFLLTRYFGLESLVMDVLEQRVREAIAEEFTAYDHDWMRELAEGRYGKRGAHHHHHGHSHHHHGHSHTGDHLEVHKP</sequence>
<keyword evidence="5" id="KW-1185">Reference proteome</keyword>
<keyword evidence="1" id="KW-0479">Metal-binding</keyword>
<accession>A0A235BB59</accession>
<dbReference type="Gene3D" id="3.40.50.1400">
    <property type="match status" value="2"/>
</dbReference>
<dbReference type="CDD" id="cd03416">
    <property type="entry name" value="CbiX_SirB_N"/>
    <property type="match status" value="1"/>
</dbReference>
<proteinExistence type="predicted"/>
<feature type="compositionally biased region" description="Basic residues" evidence="3">
    <location>
        <begin position="269"/>
        <end position="287"/>
    </location>
</feature>
<dbReference type="InterPro" id="IPR002762">
    <property type="entry name" value="CbiX-like"/>
</dbReference>
<dbReference type="PANTHER" id="PTHR33542:SF3">
    <property type="entry name" value="SIROHYDROCHLORIN FERROCHELATASE, CHLOROPLASTIC"/>
    <property type="match status" value="1"/>
</dbReference>
<dbReference type="GO" id="GO:0046872">
    <property type="term" value="F:metal ion binding"/>
    <property type="evidence" value="ECO:0007669"/>
    <property type="project" value="UniProtKB-KW"/>
</dbReference>
<dbReference type="SUPFAM" id="SSF53800">
    <property type="entry name" value="Chelatase"/>
    <property type="match status" value="1"/>
</dbReference>
<comment type="caution">
    <text evidence="4">The sequence shown here is derived from an EMBL/GenBank/DDBJ whole genome shotgun (WGS) entry which is preliminary data.</text>
</comment>
<evidence type="ECO:0000256" key="1">
    <source>
        <dbReference type="ARBA" id="ARBA00022723"/>
    </source>
</evidence>
<gene>
    <name evidence="4" type="ORF">CHM34_03140</name>
</gene>
<evidence type="ECO:0000256" key="3">
    <source>
        <dbReference type="SAM" id="MobiDB-lite"/>
    </source>
</evidence>
<name>A0A235BB59_9BACL</name>
<evidence type="ECO:0008006" key="6">
    <source>
        <dbReference type="Google" id="ProtNLM"/>
    </source>
</evidence>
<dbReference type="RefSeq" id="WP_094263153.1">
    <property type="nucleotide sequence ID" value="NZ_NOWF01000002.1"/>
</dbReference>
<dbReference type="Pfam" id="PF01903">
    <property type="entry name" value="CbiX"/>
    <property type="match status" value="2"/>
</dbReference>
<organism evidence="4 5">
    <name type="scientific">Paludifilum halophilum</name>
    <dbReference type="NCBI Taxonomy" id="1642702"/>
    <lineage>
        <taxon>Bacteria</taxon>
        <taxon>Bacillati</taxon>
        <taxon>Bacillota</taxon>
        <taxon>Bacilli</taxon>
        <taxon>Bacillales</taxon>
        <taxon>Thermoactinomycetaceae</taxon>
        <taxon>Paludifilum</taxon>
    </lineage>
</organism>
<evidence type="ECO:0000256" key="2">
    <source>
        <dbReference type="ARBA" id="ARBA00023239"/>
    </source>
</evidence>
<dbReference type="Proteomes" id="UP000215459">
    <property type="component" value="Unassembled WGS sequence"/>
</dbReference>
<dbReference type="EMBL" id="NOWF01000002">
    <property type="protein sequence ID" value="OYD08805.1"/>
    <property type="molecule type" value="Genomic_DNA"/>
</dbReference>
<evidence type="ECO:0000313" key="5">
    <source>
        <dbReference type="Proteomes" id="UP000215459"/>
    </source>
</evidence>
<reference evidence="4 5" key="1">
    <citation type="submission" date="2017-07" db="EMBL/GenBank/DDBJ databases">
        <title>The genome sequence of Paludifilum halophilum highlights mechanisms for microbial adaptation to high salt environemnts.</title>
        <authorList>
            <person name="Belbahri L."/>
        </authorList>
    </citation>
    <scope>NUCLEOTIDE SEQUENCE [LARGE SCALE GENOMIC DNA]</scope>
    <source>
        <strain evidence="4 5">DSM 102817</strain>
    </source>
</reference>
<dbReference type="OrthoDB" id="9797895at2"/>
<dbReference type="AlphaFoldDB" id="A0A235BB59"/>
<evidence type="ECO:0000313" key="4">
    <source>
        <dbReference type="EMBL" id="OYD08805.1"/>
    </source>
</evidence>
<feature type="region of interest" description="Disordered" evidence="3">
    <location>
        <begin position="269"/>
        <end position="298"/>
    </location>
</feature>
<keyword evidence="2" id="KW-0456">Lyase</keyword>
<feature type="compositionally biased region" description="Basic and acidic residues" evidence="3">
    <location>
        <begin position="288"/>
        <end position="298"/>
    </location>
</feature>